<dbReference type="AlphaFoldDB" id="A0A9P2G781"/>
<gene>
    <name evidence="1" type="ORF">CLG_B1304</name>
</gene>
<organism evidence="1 2">
    <name type="scientific">Clostridium botulinum D str. 1873</name>
    <dbReference type="NCBI Taxonomy" id="592027"/>
    <lineage>
        <taxon>Bacteria</taxon>
        <taxon>Bacillati</taxon>
        <taxon>Bacillota</taxon>
        <taxon>Clostridia</taxon>
        <taxon>Eubacteriales</taxon>
        <taxon>Clostridiaceae</taxon>
        <taxon>Clostridium</taxon>
    </lineage>
</organism>
<evidence type="ECO:0000313" key="1">
    <source>
        <dbReference type="EMBL" id="EES91245.1"/>
    </source>
</evidence>
<name>A0A9P2G781_CLOBO</name>
<dbReference type="Proteomes" id="UP000006160">
    <property type="component" value="Unassembled WGS sequence"/>
</dbReference>
<sequence>MKNKLELQNCIEDCMVGFKVFGICKQQDCLVPSLGDCCPKGDKIPIKPARNGTEFTITIVSEDKTQTVDIAPDEFFCLPVSIDTMKIVPDSLQTQIIVKSITRNNYLNDEYWDIVVEYKFNYAIQLMYTNGQLADMTIQSTPVTAVQAYSTYEKKVTLYGAKGGKGVTFSLGGLPNINAEKPTHYIQAKAEILDANICQLPQLPECVPNGCPPQCNAVCVTIGLFTIIALVRIVKYNNVSSGPCTIPDCDQNIPCETFNELPFPFEQFNPNNLNQI</sequence>
<dbReference type="EMBL" id="ACSJ01000007">
    <property type="protein sequence ID" value="EES91245.1"/>
    <property type="molecule type" value="Genomic_DNA"/>
</dbReference>
<dbReference type="RefSeq" id="WP_003375889.1">
    <property type="nucleotide sequence ID" value="NZ_ACSJ01000007.1"/>
</dbReference>
<comment type="caution">
    <text evidence="1">The sequence shown here is derived from an EMBL/GenBank/DDBJ whole genome shotgun (WGS) entry which is preliminary data.</text>
</comment>
<protein>
    <submittedName>
        <fullName evidence="1">Uncharacterized protein</fullName>
    </submittedName>
</protein>
<proteinExistence type="predicted"/>
<accession>A0A9P2G781</accession>
<evidence type="ECO:0000313" key="2">
    <source>
        <dbReference type="Proteomes" id="UP000006160"/>
    </source>
</evidence>
<dbReference type="GeneID" id="66320016"/>
<reference evidence="1 2" key="1">
    <citation type="submission" date="2009-10" db="EMBL/GenBank/DDBJ databases">
        <authorList>
            <person name="Shrivastava S."/>
            <person name="Brinkac L.B."/>
            <person name="Brown J.L."/>
            <person name="Bruce D.B."/>
            <person name="Detter C."/>
            <person name="Green L.D."/>
            <person name="Munk C.A."/>
            <person name="Rogers Y.C."/>
            <person name="Tapia R."/>
            <person name="Saunders E.S."/>
            <person name="Sims D.R."/>
            <person name="Smith L.A."/>
            <person name="Smith T.J."/>
            <person name="Sutton G."/>
            <person name="Brettin T."/>
        </authorList>
    </citation>
    <scope>NUCLEOTIDE SEQUENCE [LARGE SCALE GENOMIC DNA]</scope>
    <source>
        <strain evidence="2">D str. 1873</strain>
    </source>
</reference>